<reference evidence="7 8" key="1">
    <citation type="submission" date="2020-07" db="EMBL/GenBank/DDBJ databases">
        <title>Sequencing the genomes of 1000 actinobacteria strains.</title>
        <authorList>
            <person name="Klenk H.-P."/>
        </authorList>
    </citation>
    <scope>NUCLEOTIDE SEQUENCE [LARGE SCALE GENOMIC DNA]</scope>
    <source>
        <strain evidence="7 8">DSM 15475</strain>
    </source>
</reference>
<keyword evidence="2" id="KW-0285">Flavoprotein</keyword>
<keyword evidence="4" id="KW-0560">Oxidoreductase</keyword>
<dbReference type="SUPFAM" id="SSF56176">
    <property type="entry name" value="FAD-binding/transporter-associated domain-like"/>
    <property type="match status" value="1"/>
</dbReference>
<feature type="region of interest" description="Disordered" evidence="5">
    <location>
        <begin position="730"/>
        <end position="764"/>
    </location>
</feature>
<evidence type="ECO:0000313" key="8">
    <source>
        <dbReference type="Proteomes" id="UP000535437"/>
    </source>
</evidence>
<dbReference type="GO" id="GO:0004458">
    <property type="term" value="F:D-lactate dehydrogenase (cytochrome) activity"/>
    <property type="evidence" value="ECO:0007669"/>
    <property type="project" value="TreeGrafter"/>
</dbReference>
<evidence type="ECO:0000259" key="6">
    <source>
        <dbReference type="PROSITE" id="PS51387"/>
    </source>
</evidence>
<dbReference type="Pfam" id="PF13183">
    <property type="entry name" value="Fer4_8"/>
    <property type="match status" value="1"/>
</dbReference>
<comment type="caution">
    <text evidence="7">The sequence shown here is derived from an EMBL/GenBank/DDBJ whole genome shotgun (WGS) entry which is preliminary data.</text>
</comment>
<dbReference type="SUPFAM" id="SSF46548">
    <property type="entry name" value="alpha-helical ferredoxin"/>
    <property type="match status" value="1"/>
</dbReference>
<dbReference type="AlphaFoldDB" id="A0A7Z0GMA6"/>
<sequence length="1011" mass="106970">MTSTVPPAIGERPAQDAGREIAQQLRGAGVSRVDDSALARGMYSSDASLYRVVPQVVTRPQHVDELHAVHEVSRSTGVPVTLRGAGTSIAGNAVGAGIVVDTRDLDRILEIDPEARTARVEPGVIHAVLQRAVSPHGLRFGPDPSTHTRCTIGGMMGNNACGSRALGYGRTADNVEAATVLFGNGEVGSFHAGGSTTTAGRGAGRAAVASTGSTAEQLLRLAETNLGHVRTHFGRFDRQVSGYSLEHLLPENQGRVDRFLVGTEGTLGTVLEATVNLVADHPRRLLMVLGYHSVAEAADAVPQLLAAAPGRLIACEGMDSRLVALVRGAGKQVPPLPDGESWLFVEAAGDDADDVIATVRAASGCVDSGLVDDAAQAAALWRIREDGAGLAGVSLATPAHSGWEDAAVPPEHLGAWMREFEELLVDFGLQGYPYGHFGDGCIHCRIDFPFAHGDPGSTGVFAEFLRTCAERLAVYGGSLSGEHGDGRVRSELLPYMYDETSMDLFARAKRICDPQNLLNPGIITDPAPHTADLRPTQATRGLPWPGLRHTHDDGDFGAAVHRCSGVGKCVAPSTSGVMCPSYLATKEEKDSTRGRGRILQEAMDGTLVKGLSDPAVHEALDLCLSCKGCASDCPAGVDMAAYKSEALYQTYDVGGSEGAGERGRRRRRLRPRSHYLLGRMPFWARLAAPVAPLVNTMMKVPPLAAAAKWTAGIDPRRSVPAFARRTLRRTAARQDRAGSAVPGESDPNGSRVELGASAGQSAGARPQPDVWVWADSFTDHFFPQSGLAALEFLRGQGLDVRLLQRRACCALPWITTGQLDQARRLLDGAVDALLEPVESGVPVIGLEPSCTATLRSDLVQLSDRPEAQTVADGVLTFAELTHRLVDEGKVRLPDLSGVRVVAQPHCHQRAVIGWQADQALLELAGAEVTAVPGCCGLAGNFGVEAGHYEVSVAVAETNLLPAVRRAAEEQDPPEATGETVVLADGMSCRIQLDDLADVEAIHLAELLAERS</sequence>
<dbReference type="InterPro" id="IPR016166">
    <property type="entry name" value="FAD-bd_PCMH"/>
</dbReference>
<protein>
    <submittedName>
        <fullName evidence="7">FAD/FMN-containing dehydrogenase/Fe-S oxidoreductase</fullName>
    </submittedName>
</protein>
<dbReference type="PANTHER" id="PTHR11748:SF119">
    <property type="entry name" value="D-2-HYDROXYGLUTARATE DEHYDROGENASE"/>
    <property type="match status" value="1"/>
</dbReference>
<feature type="domain" description="FAD-binding PCMH-type" evidence="6">
    <location>
        <begin position="50"/>
        <end position="280"/>
    </location>
</feature>
<dbReference type="PROSITE" id="PS51387">
    <property type="entry name" value="FAD_PCMH"/>
    <property type="match status" value="1"/>
</dbReference>
<keyword evidence="3" id="KW-0274">FAD</keyword>
<evidence type="ECO:0000313" key="7">
    <source>
        <dbReference type="EMBL" id="NYJ78600.1"/>
    </source>
</evidence>
<organism evidence="7 8">
    <name type="scientific">Nesterenkonia xinjiangensis</name>
    <dbReference type="NCBI Taxonomy" id="225327"/>
    <lineage>
        <taxon>Bacteria</taxon>
        <taxon>Bacillati</taxon>
        <taxon>Actinomycetota</taxon>
        <taxon>Actinomycetes</taxon>
        <taxon>Micrococcales</taxon>
        <taxon>Micrococcaceae</taxon>
        <taxon>Nesterenkonia</taxon>
    </lineage>
</organism>
<proteinExistence type="predicted"/>
<evidence type="ECO:0000256" key="3">
    <source>
        <dbReference type="ARBA" id="ARBA00022827"/>
    </source>
</evidence>
<evidence type="ECO:0000256" key="5">
    <source>
        <dbReference type="SAM" id="MobiDB-lite"/>
    </source>
</evidence>
<dbReference type="Proteomes" id="UP000535437">
    <property type="component" value="Unassembled WGS sequence"/>
</dbReference>
<dbReference type="InterPro" id="IPR036318">
    <property type="entry name" value="FAD-bd_PCMH-like_sf"/>
</dbReference>
<dbReference type="InterPro" id="IPR017896">
    <property type="entry name" value="4Fe4S_Fe-S-bd"/>
</dbReference>
<dbReference type="Gene3D" id="3.30.70.2740">
    <property type="match status" value="1"/>
</dbReference>
<gene>
    <name evidence="7" type="ORF">HNR09_002011</name>
</gene>
<dbReference type="Gene3D" id="3.30.70.2190">
    <property type="match status" value="1"/>
</dbReference>
<dbReference type="EMBL" id="JACCFY010000001">
    <property type="protein sequence ID" value="NYJ78600.1"/>
    <property type="molecule type" value="Genomic_DNA"/>
</dbReference>
<dbReference type="SUPFAM" id="SSF55103">
    <property type="entry name" value="FAD-linked oxidases, C-terminal domain"/>
    <property type="match status" value="1"/>
</dbReference>
<evidence type="ECO:0000256" key="2">
    <source>
        <dbReference type="ARBA" id="ARBA00022630"/>
    </source>
</evidence>
<comment type="cofactor">
    <cofactor evidence="1">
        <name>FAD</name>
        <dbReference type="ChEBI" id="CHEBI:57692"/>
    </cofactor>
</comment>
<dbReference type="InterPro" id="IPR004113">
    <property type="entry name" value="FAD-bd_oxidored_4_C"/>
</dbReference>
<name>A0A7Z0GMA6_9MICC</name>
<dbReference type="Pfam" id="PF01565">
    <property type="entry name" value="FAD_binding_4"/>
    <property type="match status" value="1"/>
</dbReference>
<dbReference type="GO" id="GO:0071949">
    <property type="term" value="F:FAD binding"/>
    <property type="evidence" value="ECO:0007669"/>
    <property type="project" value="InterPro"/>
</dbReference>
<dbReference type="RefSeq" id="WP_343047513.1">
    <property type="nucleotide sequence ID" value="NZ_BAAALL010000005.1"/>
</dbReference>
<dbReference type="Gene3D" id="3.30.465.10">
    <property type="match status" value="1"/>
</dbReference>
<dbReference type="GO" id="GO:1903457">
    <property type="term" value="P:lactate catabolic process"/>
    <property type="evidence" value="ECO:0007669"/>
    <property type="project" value="TreeGrafter"/>
</dbReference>
<dbReference type="InterPro" id="IPR016164">
    <property type="entry name" value="FAD-linked_Oxase-like_C"/>
</dbReference>
<evidence type="ECO:0000256" key="4">
    <source>
        <dbReference type="ARBA" id="ARBA00023002"/>
    </source>
</evidence>
<dbReference type="GO" id="GO:0008720">
    <property type="term" value="F:D-lactate dehydrogenase (NAD+) activity"/>
    <property type="evidence" value="ECO:0007669"/>
    <property type="project" value="TreeGrafter"/>
</dbReference>
<keyword evidence="8" id="KW-1185">Reference proteome</keyword>
<dbReference type="InterPro" id="IPR006094">
    <property type="entry name" value="Oxid_FAD_bind_N"/>
</dbReference>
<dbReference type="InterPro" id="IPR016169">
    <property type="entry name" value="FAD-bd_PCMH_sub2"/>
</dbReference>
<dbReference type="PANTHER" id="PTHR11748">
    <property type="entry name" value="D-LACTATE DEHYDROGENASE"/>
    <property type="match status" value="1"/>
</dbReference>
<accession>A0A7Z0GMA6</accession>
<dbReference type="Pfam" id="PF02913">
    <property type="entry name" value="FAD-oxidase_C"/>
    <property type="match status" value="1"/>
</dbReference>
<evidence type="ECO:0000256" key="1">
    <source>
        <dbReference type="ARBA" id="ARBA00001974"/>
    </source>
</evidence>